<protein>
    <recommendedName>
        <fullName evidence="2">Response regulatory domain-containing protein</fullName>
    </recommendedName>
</protein>
<proteinExistence type="predicted"/>
<dbReference type="EMBL" id="BARS01017662">
    <property type="protein sequence ID" value="GAF86605.1"/>
    <property type="molecule type" value="Genomic_DNA"/>
</dbReference>
<dbReference type="GO" id="GO:0000160">
    <property type="term" value="P:phosphorelay signal transduction system"/>
    <property type="evidence" value="ECO:0007669"/>
    <property type="project" value="InterPro"/>
</dbReference>
<dbReference type="PROSITE" id="PS50110">
    <property type="entry name" value="RESPONSE_REGULATORY"/>
    <property type="match status" value="1"/>
</dbReference>
<dbReference type="AlphaFoldDB" id="X0UDQ2"/>
<accession>X0UDQ2</accession>
<dbReference type="Pfam" id="PF00072">
    <property type="entry name" value="Response_reg"/>
    <property type="match status" value="1"/>
</dbReference>
<organism evidence="3">
    <name type="scientific">marine sediment metagenome</name>
    <dbReference type="NCBI Taxonomy" id="412755"/>
    <lineage>
        <taxon>unclassified sequences</taxon>
        <taxon>metagenomes</taxon>
        <taxon>ecological metagenomes</taxon>
    </lineage>
</organism>
<comment type="caution">
    <text evidence="3">The sequence shown here is derived from an EMBL/GenBank/DDBJ whole genome shotgun (WGS) entry which is preliminary data.</text>
</comment>
<dbReference type="PANTHER" id="PTHR44591">
    <property type="entry name" value="STRESS RESPONSE REGULATOR PROTEIN 1"/>
    <property type="match status" value="1"/>
</dbReference>
<dbReference type="PANTHER" id="PTHR44591:SF3">
    <property type="entry name" value="RESPONSE REGULATORY DOMAIN-CONTAINING PROTEIN"/>
    <property type="match status" value="1"/>
</dbReference>
<dbReference type="InterPro" id="IPR050595">
    <property type="entry name" value="Bact_response_regulator"/>
</dbReference>
<gene>
    <name evidence="3" type="ORF">S01H1_28855</name>
</gene>
<dbReference type="CDD" id="cd00156">
    <property type="entry name" value="REC"/>
    <property type="match status" value="1"/>
</dbReference>
<dbReference type="Gene3D" id="3.40.50.2300">
    <property type="match status" value="1"/>
</dbReference>
<dbReference type="SUPFAM" id="SSF52172">
    <property type="entry name" value="CheY-like"/>
    <property type="match status" value="1"/>
</dbReference>
<evidence type="ECO:0000313" key="3">
    <source>
        <dbReference type="EMBL" id="GAF86605.1"/>
    </source>
</evidence>
<sequence>MNIFEMNKTKTNNIKKTHQRDWIPNVLIVDDDPASARFILEILAHKGICGTIANDKKRAVDFLDKGNYDLVFGSVQMGQTGQPLGGFELLAKIRANSPELPVIMIAKSEPRVARGKLIET</sequence>
<dbReference type="InterPro" id="IPR011006">
    <property type="entry name" value="CheY-like_superfamily"/>
</dbReference>
<reference evidence="3" key="1">
    <citation type="journal article" date="2014" name="Front. Microbiol.">
        <title>High frequency of phylogenetically diverse reductive dehalogenase-homologous genes in deep subseafloor sedimentary metagenomes.</title>
        <authorList>
            <person name="Kawai M."/>
            <person name="Futagami T."/>
            <person name="Toyoda A."/>
            <person name="Takaki Y."/>
            <person name="Nishi S."/>
            <person name="Hori S."/>
            <person name="Arai W."/>
            <person name="Tsubouchi T."/>
            <person name="Morono Y."/>
            <person name="Uchiyama I."/>
            <person name="Ito T."/>
            <person name="Fujiyama A."/>
            <person name="Inagaki F."/>
            <person name="Takami H."/>
        </authorList>
    </citation>
    <scope>NUCLEOTIDE SEQUENCE</scope>
    <source>
        <strain evidence="3">Expedition CK06-06</strain>
    </source>
</reference>
<dbReference type="InterPro" id="IPR001789">
    <property type="entry name" value="Sig_transdc_resp-reg_receiver"/>
</dbReference>
<keyword evidence="1" id="KW-0597">Phosphoprotein</keyword>
<evidence type="ECO:0000259" key="2">
    <source>
        <dbReference type="PROSITE" id="PS50110"/>
    </source>
</evidence>
<name>X0UDQ2_9ZZZZ</name>
<feature type="domain" description="Response regulatory" evidence="2">
    <location>
        <begin position="25"/>
        <end position="120"/>
    </location>
</feature>
<evidence type="ECO:0000256" key="1">
    <source>
        <dbReference type="ARBA" id="ARBA00022553"/>
    </source>
</evidence>
<feature type="non-terminal residue" evidence="3">
    <location>
        <position position="120"/>
    </location>
</feature>